<sequence length="91" mass="10732">MTDDAVYLIKELGQPLREALTEVVIRKPRDPIEFIANFLQRVVETREYEKKAEKDFQLEKEIERELAEKRANALRLGTERKMIEAEIMAKV</sequence>
<dbReference type="AlphaFoldDB" id="A0A183SBI3"/>
<keyword evidence="2" id="KW-1185">Reference proteome</keyword>
<reference evidence="3" key="1">
    <citation type="submission" date="2016-06" db="UniProtKB">
        <authorList>
            <consortium name="WormBaseParasite"/>
        </authorList>
    </citation>
    <scope>IDENTIFICATION</scope>
</reference>
<proteinExistence type="predicted"/>
<evidence type="ECO:0000313" key="2">
    <source>
        <dbReference type="Proteomes" id="UP000275846"/>
    </source>
</evidence>
<dbReference type="Gene3D" id="1.20.890.10">
    <property type="entry name" value="cAMP-dependent protein kinase regulatory subunit, dimerization-anchoring domain"/>
    <property type="match status" value="1"/>
</dbReference>
<dbReference type="InterPro" id="IPR007858">
    <property type="entry name" value="Dpy-30_motif"/>
</dbReference>
<evidence type="ECO:0000313" key="3">
    <source>
        <dbReference type="WBParaSite" id="SSLN_0000164101-mRNA-1"/>
    </source>
</evidence>
<dbReference type="OrthoDB" id="432281at2759"/>
<protein>
    <submittedName>
        <fullName evidence="3">RIIa domain-containing protein</fullName>
    </submittedName>
</protein>
<dbReference type="CDD" id="cd22966">
    <property type="entry name" value="DD_DYDC-like"/>
    <property type="match status" value="1"/>
</dbReference>
<name>A0A183SBI3_SCHSO</name>
<dbReference type="EMBL" id="UYSU01004123">
    <property type="protein sequence ID" value="VDL87966.1"/>
    <property type="molecule type" value="Genomic_DNA"/>
</dbReference>
<reference evidence="1 2" key="2">
    <citation type="submission" date="2018-11" db="EMBL/GenBank/DDBJ databases">
        <authorList>
            <consortium name="Pathogen Informatics"/>
        </authorList>
    </citation>
    <scope>NUCLEOTIDE SEQUENCE [LARGE SCALE GENOMIC DNA]</scope>
    <source>
        <strain evidence="1 2">NST_G2</strain>
    </source>
</reference>
<evidence type="ECO:0000313" key="1">
    <source>
        <dbReference type="EMBL" id="VDL87966.1"/>
    </source>
</evidence>
<organism evidence="3">
    <name type="scientific">Schistocephalus solidus</name>
    <name type="common">Tapeworm</name>
    <dbReference type="NCBI Taxonomy" id="70667"/>
    <lineage>
        <taxon>Eukaryota</taxon>
        <taxon>Metazoa</taxon>
        <taxon>Spiralia</taxon>
        <taxon>Lophotrochozoa</taxon>
        <taxon>Platyhelminthes</taxon>
        <taxon>Cestoda</taxon>
        <taxon>Eucestoda</taxon>
        <taxon>Diphyllobothriidea</taxon>
        <taxon>Diphyllobothriidae</taxon>
        <taxon>Schistocephalus</taxon>
    </lineage>
</organism>
<dbReference type="InterPro" id="IPR049630">
    <property type="entry name" value="DYDC-like_DD"/>
</dbReference>
<accession>A0A183SBI3</accession>
<dbReference type="Pfam" id="PF05186">
    <property type="entry name" value="Dpy-30"/>
    <property type="match status" value="1"/>
</dbReference>
<gene>
    <name evidence="1" type="ORF">SSLN_LOCUS1581</name>
</gene>
<dbReference type="WBParaSite" id="SSLN_0000164101-mRNA-1">
    <property type="protein sequence ID" value="SSLN_0000164101-mRNA-1"/>
    <property type="gene ID" value="SSLN_0000164101"/>
</dbReference>
<dbReference type="Proteomes" id="UP000275846">
    <property type="component" value="Unassembled WGS sequence"/>
</dbReference>